<dbReference type="OrthoDB" id="73491at2759"/>
<feature type="compositionally biased region" description="Polar residues" evidence="1">
    <location>
        <begin position="36"/>
        <end position="57"/>
    </location>
</feature>
<feature type="compositionally biased region" description="Low complexity" evidence="1">
    <location>
        <begin position="58"/>
        <end position="67"/>
    </location>
</feature>
<name>A0A9P5TYN7_9AGAR</name>
<dbReference type="EMBL" id="JADNRY010000266">
    <property type="protein sequence ID" value="KAF9060001.1"/>
    <property type="molecule type" value="Genomic_DNA"/>
</dbReference>
<feature type="region of interest" description="Disordered" evidence="1">
    <location>
        <begin position="1"/>
        <end position="110"/>
    </location>
</feature>
<sequence length="110" mass="11640">MSAIGAGLPPHLRHLSKRVRSEEQDSEDENTPSLPPNTVASTSNSKPASRPTQLPSGTSYTNTYTYNSDDDDDIGPKPLPANAARATADPVGVYRKGRTADLEPGSSGFL</sequence>
<accession>A0A9P5TYN7</accession>
<protein>
    <submittedName>
        <fullName evidence="2">Uncharacterized protein</fullName>
    </submittedName>
</protein>
<dbReference type="EMBL" id="JADNRY010000240">
    <property type="protein sequence ID" value="KAF9060525.1"/>
    <property type="molecule type" value="Genomic_DNA"/>
</dbReference>
<proteinExistence type="predicted"/>
<keyword evidence="4" id="KW-1185">Reference proteome</keyword>
<gene>
    <name evidence="3" type="ORF">BDP27DRAFT_1370479</name>
    <name evidence="2" type="ORF">BDP27DRAFT_1370916</name>
</gene>
<reference evidence="2" key="1">
    <citation type="submission" date="2020-11" db="EMBL/GenBank/DDBJ databases">
        <authorList>
            <consortium name="DOE Joint Genome Institute"/>
            <person name="Ahrendt S."/>
            <person name="Riley R."/>
            <person name="Andreopoulos W."/>
            <person name="Labutti K."/>
            <person name="Pangilinan J."/>
            <person name="Ruiz-Duenas F.J."/>
            <person name="Barrasa J.M."/>
            <person name="Sanchez-Garcia M."/>
            <person name="Camarero S."/>
            <person name="Miyauchi S."/>
            <person name="Serrano A."/>
            <person name="Linde D."/>
            <person name="Babiker R."/>
            <person name="Drula E."/>
            <person name="Ayuso-Fernandez I."/>
            <person name="Pacheco R."/>
            <person name="Padilla G."/>
            <person name="Ferreira P."/>
            <person name="Barriuso J."/>
            <person name="Kellner H."/>
            <person name="Castanera R."/>
            <person name="Alfaro M."/>
            <person name="Ramirez L."/>
            <person name="Pisabarro A.G."/>
            <person name="Kuo A."/>
            <person name="Tritt A."/>
            <person name="Lipzen A."/>
            <person name="He G."/>
            <person name="Yan M."/>
            <person name="Ng V."/>
            <person name="Cullen D."/>
            <person name="Martin F."/>
            <person name="Rosso M.-N."/>
            <person name="Henrissat B."/>
            <person name="Hibbett D."/>
            <person name="Martinez A.T."/>
            <person name="Grigoriev I.V."/>
        </authorList>
    </citation>
    <scope>NUCLEOTIDE SEQUENCE</scope>
    <source>
        <strain evidence="2">AH 40177</strain>
    </source>
</reference>
<dbReference type="Proteomes" id="UP000772434">
    <property type="component" value="Unassembled WGS sequence"/>
</dbReference>
<comment type="caution">
    <text evidence="2">The sequence shown here is derived from an EMBL/GenBank/DDBJ whole genome shotgun (WGS) entry which is preliminary data.</text>
</comment>
<dbReference type="AlphaFoldDB" id="A0A9P5TYN7"/>
<evidence type="ECO:0000313" key="2">
    <source>
        <dbReference type="EMBL" id="KAF9060001.1"/>
    </source>
</evidence>
<evidence type="ECO:0000256" key="1">
    <source>
        <dbReference type="SAM" id="MobiDB-lite"/>
    </source>
</evidence>
<evidence type="ECO:0000313" key="3">
    <source>
        <dbReference type="EMBL" id="KAF9060525.1"/>
    </source>
</evidence>
<organism evidence="2 4">
    <name type="scientific">Rhodocollybia butyracea</name>
    <dbReference type="NCBI Taxonomy" id="206335"/>
    <lineage>
        <taxon>Eukaryota</taxon>
        <taxon>Fungi</taxon>
        <taxon>Dikarya</taxon>
        <taxon>Basidiomycota</taxon>
        <taxon>Agaricomycotina</taxon>
        <taxon>Agaricomycetes</taxon>
        <taxon>Agaricomycetidae</taxon>
        <taxon>Agaricales</taxon>
        <taxon>Marasmiineae</taxon>
        <taxon>Omphalotaceae</taxon>
        <taxon>Rhodocollybia</taxon>
    </lineage>
</organism>
<evidence type="ECO:0000313" key="4">
    <source>
        <dbReference type="Proteomes" id="UP000772434"/>
    </source>
</evidence>